<dbReference type="GO" id="GO:0005886">
    <property type="term" value="C:plasma membrane"/>
    <property type="evidence" value="ECO:0007669"/>
    <property type="project" value="UniProtKB-SubCell"/>
</dbReference>
<comment type="similarity">
    <text evidence="10">Belongs to the UbiA prenyltransferase family. Protoheme IX farnesyltransferase subfamily.</text>
</comment>
<dbReference type="GO" id="GO:0048034">
    <property type="term" value="P:heme O biosynthetic process"/>
    <property type="evidence" value="ECO:0007669"/>
    <property type="project" value="UniProtKB-UniRule"/>
</dbReference>
<reference evidence="11 12" key="1">
    <citation type="submission" date="2016-12" db="EMBL/GenBank/DDBJ databases">
        <title>Candidatus Reconcilibacillus cellulovorans genome.</title>
        <authorList>
            <person name="Kolinko S."/>
            <person name="Wu Y.-W."/>
            <person name="Tachea F."/>
            <person name="Denzel E."/>
            <person name="Hiras J."/>
            <person name="Baecker N."/>
            <person name="Chan L.J."/>
            <person name="Eichorst S.A."/>
            <person name="Frey D."/>
            <person name="Adams P.D."/>
            <person name="Pray T."/>
            <person name="Tanjore D."/>
            <person name="Petzold C.J."/>
            <person name="Gladden J.M."/>
            <person name="Simmons B.A."/>
            <person name="Singer S.W."/>
        </authorList>
    </citation>
    <scope>NUCLEOTIDE SEQUENCE [LARGE SCALE GENOMIC DNA]</scope>
    <source>
        <strain evidence="11">JTherm</strain>
    </source>
</reference>
<dbReference type="NCBIfam" id="TIGR01473">
    <property type="entry name" value="cyoE_ctaB"/>
    <property type="match status" value="1"/>
</dbReference>
<evidence type="ECO:0000256" key="2">
    <source>
        <dbReference type="ARBA" id="ARBA00004919"/>
    </source>
</evidence>
<dbReference type="Proteomes" id="UP000243688">
    <property type="component" value="Unassembled WGS sequence"/>
</dbReference>
<evidence type="ECO:0000256" key="9">
    <source>
        <dbReference type="ARBA" id="ARBA00047690"/>
    </source>
</evidence>
<evidence type="ECO:0000256" key="10">
    <source>
        <dbReference type="HAMAP-Rule" id="MF_00154"/>
    </source>
</evidence>
<comment type="subcellular location">
    <subcellularLocation>
        <location evidence="1 10">Cell membrane</location>
        <topology evidence="1 10">Multi-pass membrane protein</topology>
    </subcellularLocation>
</comment>
<feature type="transmembrane region" description="Helical" evidence="10">
    <location>
        <begin position="171"/>
        <end position="190"/>
    </location>
</feature>
<dbReference type="EMBL" id="MOXJ01000036">
    <property type="protein sequence ID" value="PDO09508.1"/>
    <property type="molecule type" value="Genomic_DNA"/>
</dbReference>
<dbReference type="Gene3D" id="1.10.357.140">
    <property type="entry name" value="UbiA prenyltransferase"/>
    <property type="match status" value="1"/>
</dbReference>
<feature type="transmembrane region" description="Helical" evidence="10">
    <location>
        <begin position="196"/>
        <end position="216"/>
    </location>
</feature>
<keyword evidence="4 10" id="KW-0808">Transferase</keyword>
<comment type="subunit">
    <text evidence="10">Interacts with CtaA.</text>
</comment>
<dbReference type="InterPro" id="IPR000537">
    <property type="entry name" value="UbiA_prenyltransferase"/>
</dbReference>
<evidence type="ECO:0000256" key="4">
    <source>
        <dbReference type="ARBA" id="ARBA00022679"/>
    </source>
</evidence>
<proteinExistence type="inferred from homology"/>
<sequence>MGETISAEKSSFAGAEGTAAADAAVRDGSGRGRKATWRDFVQMTKPGILISNTVTAFAGFWMASGRTGTVDIPLLLFTLLGTWLVMASGCVLNNYLDRDFDARMERTRNRALASGAVAPRTALVYGLALGAAGLSVLALFVGPLAAALGFVGWFVYVFVYTLWLKRTSVHSTAVGGIAGAMPPVIGYVAVAERLDLGAWLLFLLLFLWQPPHFWALGIRRRDEYRRAGYPLLPVVRGVSETKWAIFQYTVLLAPVSLLPYLYGYAGEFYLLAAAALGLAWAAMATAWLRSDHEDDRWAKRMFVFSVYYLTIVSVVLALDTTFVRESVDVPLELERLS</sequence>
<dbReference type="Pfam" id="PF01040">
    <property type="entry name" value="UbiA"/>
    <property type="match status" value="1"/>
</dbReference>
<evidence type="ECO:0000256" key="7">
    <source>
        <dbReference type="ARBA" id="ARBA00023133"/>
    </source>
</evidence>
<evidence type="ECO:0000256" key="1">
    <source>
        <dbReference type="ARBA" id="ARBA00004651"/>
    </source>
</evidence>
<comment type="catalytic activity">
    <reaction evidence="9 10">
        <text>heme b + (2E,6E)-farnesyl diphosphate + H2O = Fe(II)-heme o + diphosphate</text>
        <dbReference type="Rhea" id="RHEA:28070"/>
        <dbReference type="ChEBI" id="CHEBI:15377"/>
        <dbReference type="ChEBI" id="CHEBI:33019"/>
        <dbReference type="ChEBI" id="CHEBI:60344"/>
        <dbReference type="ChEBI" id="CHEBI:60530"/>
        <dbReference type="ChEBI" id="CHEBI:175763"/>
        <dbReference type="EC" id="2.5.1.141"/>
    </reaction>
</comment>
<comment type="function">
    <text evidence="10">Converts heme B (protoheme IX) to heme O by substitution of the vinyl group on carbon 2 of heme B porphyrin ring with a hydroxyethyl farnesyl side group.</text>
</comment>
<dbReference type="FunFam" id="1.10.357.140:FF:000001">
    <property type="entry name" value="Protoheme IX farnesyltransferase"/>
    <property type="match status" value="1"/>
</dbReference>
<evidence type="ECO:0000256" key="5">
    <source>
        <dbReference type="ARBA" id="ARBA00022692"/>
    </source>
</evidence>
<evidence type="ECO:0000256" key="6">
    <source>
        <dbReference type="ARBA" id="ARBA00022989"/>
    </source>
</evidence>
<feature type="transmembrane region" description="Helical" evidence="10">
    <location>
        <begin position="268"/>
        <end position="288"/>
    </location>
</feature>
<feature type="transmembrane region" description="Helical" evidence="10">
    <location>
        <begin position="144"/>
        <end position="164"/>
    </location>
</feature>
<dbReference type="InterPro" id="IPR044878">
    <property type="entry name" value="UbiA_sf"/>
</dbReference>
<gene>
    <name evidence="10" type="primary">ctaB</name>
    <name evidence="11" type="ORF">BLM47_12125</name>
</gene>
<organism evidence="11 12">
    <name type="scientific">Candidatus Reconcilbacillus cellulovorans</name>
    <dbReference type="NCBI Taxonomy" id="1906605"/>
    <lineage>
        <taxon>Bacteria</taxon>
        <taxon>Bacillati</taxon>
        <taxon>Bacillota</taxon>
        <taxon>Bacilli</taxon>
        <taxon>Bacillales</taxon>
        <taxon>Paenibacillaceae</taxon>
        <taxon>Candidatus Reconcilbacillus</taxon>
    </lineage>
</organism>
<keyword evidence="6 10" id="KW-1133">Transmembrane helix</keyword>
<name>A0A2A6DWS7_9BACL</name>
<feature type="transmembrane region" description="Helical" evidence="10">
    <location>
        <begin position="43"/>
        <end position="62"/>
    </location>
</feature>
<comment type="caution">
    <text evidence="11">The sequence shown here is derived from an EMBL/GenBank/DDBJ whole genome shotgun (WGS) entry which is preliminary data.</text>
</comment>
<dbReference type="EC" id="2.5.1.141" evidence="10"/>
<keyword evidence="8 10" id="KW-0472">Membrane</keyword>
<protein>
    <recommendedName>
        <fullName evidence="10">Protoheme IX farnesyltransferase</fullName>
        <ecNumber evidence="10">2.5.1.141</ecNumber>
    </recommendedName>
    <alternativeName>
        <fullName evidence="10">Heme B farnesyltransferase</fullName>
    </alternativeName>
    <alternativeName>
        <fullName evidence="10">Heme O synthase</fullName>
    </alternativeName>
</protein>
<evidence type="ECO:0000256" key="8">
    <source>
        <dbReference type="ARBA" id="ARBA00023136"/>
    </source>
</evidence>
<dbReference type="NCBIfam" id="NF003349">
    <property type="entry name" value="PRK04375.1-2"/>
    <property type="match status" value="1"/>
</dbReference>
<dbReference type="HAMAP" id="MF_00154">
    <property type="entry name" value="CyoE_CtaB"/>
    <property type="match status" value="1"/>
</dbReference>
<dbReference type="PANTHER" id="PTHR43448">
    <property type="entry name" value="PROTOHEME IX FARNESYLTRANSFERASE, MITOCHONDRIAL"/>
    <property type="match status" value="1"/>
</dbReference>
<dbReference type="CDD" id="cd13957">
    <property type="entry name" value="PT_UbiA_Cox10"/>
    <property type="match status" value="1"/>
</dbReference>
<evidence type="ECO:0000256" key="3">
    <source>
        <dbReference type="ARBA" id="ARBA00022475"/>
    </source>
</evidence>
<dbReference type="UniPathway" id="UPA00834">
    <property type="reaction ID" value="UER00712"/>
</dbReference>
<feature type="transmembrane region" description="Helical" evidence="10">
    <location>
        <begin position="243"/>
        <end position="262"/>
    </location>
</feature>
<comment type="miscellaneous">
    <text evidence="10">Carbon 2 of the heme B porphyrin ring is defined according to the Fischer nomenclature.</text>
</comment>
<keyword evidence="5 10" id="KW-0812">Transmembrane</keyword>
<feature type="transmembrane region" description="Helical" evidence="10">
    <location>
        <begin position="74"/>
        <end position="96"/>
    </location>
</feature>
<evidence type="ECO:0000313" key="12">
    <source>
        <dbReference type="Proteomes" id="UP000243688"/>
    </source>
</evidence>
<keyword evidence="7 10" id="KW-0350">Heme biosynthesis</keyword>
<feature type="transmembrane region" description="Helical" evidence="10">
    <location>
        <begin position="300"/>
        <end position="318"/>
    </location>
</feature>
<dbReference type="PANTHER" id="PTHR43448:SF2">
    <property type="entry name" value="PROTOHEME IX FARNESYLTRANSFERASE, MITOCHONDRIAL"/>
    <property type="match status" value="1"/>
</dbReference>
<dbReference type="PROSITE" id="PS00943">
    <property type="entry name" value="UBIA"/>
    <property type="match status" value="1"/>
</dbReference>
<feature type="transmembrane region" description="Helical" evidence="10">
    <location>
        <begin position="117"/>
        <end position="138"/>
    </location>
</feature>
<dbReference type="NCBIfam" id="NF003348">
    <property type="entry name" value="PRK04375.1-1"/>
    <property type="match status" value="1"/>
</dbReference>
<comment type="pathway">
    <text evidence="2 10">Porphyrin-containing compound metabolism; heme O biosynthesis; heme O from protoheme: step 1/1.</text>
</comment>
<keyword evidence="3 10" id="KW-1003">Cell membrane</keyword>
<dbReference type="AlphaFoldDB" id="A0A2A6DWS7"/>
<evidence type="ECO:0000313" key="11">
    <source>
        <dbReference type="EMBL" id="PDO09508.1"/>
    </source>
</evidence>
<dbReference type="GO" id="GO:0008495">
    <property type="term" value="F:protoheme IX farnesyltransferase activity"/>
    <property type="evidence" value="ECO:0007669"/>
    <property type="project" value="UniProtKB-UniRule"/>
</dbReference>
<dbReference type="InterPro" id="IPR030470">
    <property type="entry name" value="UbiA_prenylTrfase_CS"/>
</dbReference>
<dbReference type="InterPro" id="IPR006369">
    <property type="entry name" value="Protohaem_IX_farnesylTrfase"/>
</dbReference>
<accession>A0A2A6DWS7</accession>